<evidence type="ECO:0000313" key="1">
    <source>
        <dbReference type="EMBL" id="GBP01885.1"/>
    </source>
</evidence>
<dbReference type="Proteomes" id="UP000299102">
    <property type="component" value="Unassembled WGS sequence"/>
</dbReference>
<reference evidence="1 2" key="1">
    <citation type="journal article" date="2019" name="Commun. Biol.">
        <title>The bagworm genome reveals a unique fibroin gene that provides high tensile strength.</title>
        <authorList>
            <person name="Kono N."/>
            <person name="Nakamura H."/>
            <person name="Ohtoshi R."/>
            <person name="Tomita M."/>
            <person name="Numata K."/>
            <person name="Arakawa K."/>
        </authorList>
    </citation>
    <scope>NUCLEOTIDE SEQUENCE [LARGE SCALE GENOMIC DNA]</scope>
</reference>
<evidence type="ECO:0000313" key="2">
    <source>
        <dbReference type="Proteomes" id="UP000299102"/>
    </source>
</evidence>
<organism evidence="1 2">
    <name type="scientific">Eumeta variegata</name>
    <name type="common">Bagworm moth</name>
    <name type="synonym">Eumeta japonica</name>
    <dbReference type="NCBI Taxonomy" id="151549"/>
    <lineage>
        <taxon>Eukaryota</taxon>
        <taxon>Metazoa</taxon>
        <taxon>Ecdysozoa</taxon>
        <taxon>Arthropoda</taxon>
        <taxon>Hexapoda</taxon>
        <taxon>Insecta</taxon>
        <taxon>Pterygota</taxon>
        <taxon>Neoptera</taxon>
        <taxon>Endopterygota</taxon>
        <taxon>Lepidoptera</taxon>
        <taxon>Glossata</taxon>
        <taxon>Ditrysia</taxon>
        <taxon>Tineoidea</taxon>
        <taxon>Psychidae</taxon>
        <taxon>Oiketicinae</taxon>
        <taxon>Eumeta</taxon>
    </lineage>
</organism>
<gene>
    <name evidence="1" type="ORF">EVAR_70588_1</name>
</gene>
<keyword evidence="2" id="KW-1185">Reference proteome</keyword>
<name>A0A4C1SIR7_EUMVA</name>
<protein>
    <submittedName>
        <fullName evidence="1">Uncharacterized protein</fullName>
    </submittedName>
</protein>
<dbReference type="EMBL" id="BGZK01003492">
    <property type="protein sequence ID" value="GBP01885.1"/>
    <property type="molecule type" value="Genomic_DNA"/>
</dbReference>
<proteinExistence type="predicted"/>
<comment type="caution">
    <text evidence="1">The sequence shown here is derived from an EMBL/GenBank/DDBJ whole genome shotgun (WGS) entry which is preliminary data.</text>
</comment>
<dbReference type="AlphaFoldDB" id="A0A4C1SIR7"/>
<sequence>MLSGVNLFFGGDAAAHGPLPALLRSGRRRRNMKSVSFTGLGLRFLLRDSWLRCVAAEPTKPVVPSLAVAVAAEPGVCCVSPGRAACSPRYRCSRPLLRNP</sequence>
<accession>A0A4C1SIR7</accession>